<dbReference type="EMBL" id="BMAW01046075">
    <property type="protein sequence ID" value="GFS53350.1"/>
    <property type="molecule type" value="Genomic_DNA"/>
</dbReference>
<dbReference type="Proteomes" id="UP000887013">
    <property type="component" value="Unassembled WGS sequence"/>
</dbReference>
<evidence type="ECO:0000313" key="3">
    <source>
        <dbReference type="Proteomes" id="UP000887013"/>
    </source>
</evidence>
<keyword evidence="3" id="KW-1185">Reference proteome</keyword>
<proteinExistence type="predicted"/>
<evidence type="ECO:0000313" key="2">
    <source>
        <dbReference type="EMBL" id="GFS53350.1"/>
    </source>
</evidence>
<organism evidence="2 3">
    <name type="scientific">Nephila pilipes</name>
    <name type="common">Giant wood spider</name>
    <name type="synonym">Nephila maculata</name>
    <dbReference type="NCBI Taxonomy" id="299642"/>
    <lineage>
        <taxon>Eukaryota</taxon>
        <taxon>Metazoa</taxon>
        <taxon>Ecdysozoa</taxon>
        <taxon>Arthropoda</taxon>
        <taxon>Chelicerata</taxon>
        <taxon>Arachnida</taxon>
        <taxon>Araneae</taxon>
        <taxon>Araneomorphae</taxon>
        <taxon>Entelegynae</taxon>
        <taxon>Araneoidea</taxon>
        <taxon>Nephilidae</taxon>
        <taxon>Nephila</taxon>
    </lineage>
</organism>
<dbReference type="AlphaFoldDB" id="A0A8X6JR14"/>
<accession>A0A8X6JR14</accession>
<gene>
    <name evidence="2" type="ORF">NPIL_43921</name>
</gene>
<reference evidence="2" key="1">
    <citation type="submission" date="2020-08" db="EMBL/GenBank/DDBJ databases">
        <title>Multicomponent nature underlies the extraordinary mechanical properties of spider dragline silk.</title>
        <authorList>
            <person name="Kono N."/>
            <person name="Nakamura H."/>
            <person name="Mori M."/>
            <person name="Yoshida Y."/>
            <person name="Ohtoshi R."/>
            <person name="Malay A.D."/>
            <person name="Moran D.A.P."/>
            <person name="Tomita M."/>
            <person name="Numata K."/>
            <person name="Arakawa K."/>
        </authorList>
    </citation>
    <scope>NUCLEOTIDE SEQUENCE</scope>
</reference>
<evidence type="ECO:0000256" key="1">
    <source>
        <dbReference type="SAM" id="MobiDB-lite"/>
    </source>
</evidence>
<protein>
    <submittedName>
        <fullName evidence="2">Uncharacterized protein</fullName>
    </submittedName>
</protein>
<name>A0A8X6JR14_NEPPI</name>
<comment type="caution">
    <text evidence="2">The sequence shown here is derived from an EMBL/GenBank/DDBJ whole genome shotgun (WGS) entry which is preliminary data.</text>
</comment>
<sequence length="98" mass="10762">MHWLKTRFCRVLCGCVNYRTLRRHNALAQRLLQETFITRRRRSRPEDCGDMAITQGGSPVDAGAQRTTFLLAGNHCSAAASGGGGGRTTRSCLEQHSG</sequence>
<feature type="region of interest" description="Disordered" evidence="1">
    <location>
        <begin position="78"/>
        <end position="98"/>
    </location>
</feature>